<feature type="compositionally biased region" description="Basic and acidic residues" evidence="1">
    <location>
        <begin position="191"/>
        <end position="210"/>
    </location>
</feature>
<feature type="compositionally biased region" description="Basic residues" evidence="1">
    <location>
        <begin position="54"/>
        <end position="66"/>
    </location>
</feature>
<accession>A0A1S3E7Y3</accession>
<dbReference type="AlphaFoldDB" id="A0A1S3E7Y3"/>
<feature type="compositionally biased region" description="Basic and acidic residues" evidence="1">
    <location>
        <begin position="37"/>
        <end position="48"/>
    </location>
</feature>
<feature type="compositionally biased region" description="Polar residues" evidence="1">
    <location>
        <begin position="7"/>
        <end position="23"/>
    </location>
</feature>
<feature type="domain" description="DCD" evidence="2">
    <location>
        <begin position="235"/>
        <end position="362"/>
    </location>
</feature>
<feature type="compositionally biased region" description="Basic and acidic residues" evidence="1">
    <location>
        <begin position="155"/>
        <end position="168"/>
    </location>
</feature>
<organism evidence="3 5">
    <name type="scientific">Cicer arietinum</name>
    <name type="common">Chickpea</name>
    <name type="synonym">Garbanzo</name>
    <dbReference type="NCBI Taxonomy" id="3827"/>
    <lineage>
        <taxon>Eukaryota</taxon>
        <taxon>Viridiplantae</taxon>
        <taxon>Streptophyta</taxon>
        <taxon>Embryophyta</taxon>
        <taxon>Tracheophyta</taxon>
        <taxon>Spermatophyta</taxon>
        <taxon>Magnoliopsida</taxon>
        <taxon>eudicotyledons</taxon>
        <taxon>Gunneridae</taxon>
        <taxon>Pentapetalae</taxon>
        <taxon>rosids</taxon>
        <taxon>fabids</taxon>
        <taxon>Fabales</taxon>
        <taxon>Fabaceae</taxon>
        <taxon>Papilionoideae</taxon>
        <taxon>50 kb inversion clade</taxon>
        <taxon>NPAAA clade</taxon>
        <taxon>Hologalegina</taxon>
        <taxon>IRL clade</taxon>
        <taxon>Cicereae</taxon>
        <taxon>Cicer</taxon>
    </lineage>
</organism>
<evidence type="ECO:0000259" key="2">
    <source>
        <dbReference type="PROSITE" id="PS51222"/>
    </source>
</evidence>
<dbReference type="PROSITE" id="PS51222">
    <property type="entry name" value="DCD"/>
    <property type="match status" value="1"/>
</dbReference>
<reference evidence="4 5" key="2">
    <citation type="submission" date="2025-04" db="UniProtKB">
        <authorList>
            <consortium name="RefSeq"/>
        </authorList>
    </citation>
    <scope>IDENTIFICATION</scope>
    <source>
        <tissue evidence="4 5">Etiolated seedlings</tissue>
    </source>
</reference>
<feature type="compositionally biased region" description="Basic residues" evidence="1">
    <location>
        <begin position="177"/>
        <end position="188"/>
    </location>
</feature>
<reference evidence="3" key="1">
    <citation type="journal article" date="2013" name="Nat. Biotechnol.">
        <title>Draft genome sequence of chickpea (Cicer arietinum) provides a resource for trait improvement.</title>
        <authorList>
            <person name="Varshney R.K."/>
            <person name="Song C."/>
            <person name="Saxena R.K."/>
            <person name="Azam S."/>
            <person name="Yu S."/>
            <person name="Sharpe A.G."/>
            <person name="Cannon S."/>
            <person name="Baek J."/>
            <person name="Rosen B.D."/>
            <person name="Tar'an B."/>
            <person name="Millan T."/>
            <person name="Zhang X."/>
            <person name="Ramsay L.D."/>
            <person name="Iwata A."/>
            <person name="Wang Y."/>
            <person name="Nelson W."/>
            <person name="Farmer A.D."/>
            <person name="Gaur P.M."/>
            <person name="Soderlund C."/>
            <person name="Penmetsa R.V."/>
            <person name="Xu C."/>
            <person name="Bharti A.K."/>
            <person name="He W."/>
            <person name="Winter P."/>
            <person name="Zhao S."/>
            <person name="Hane J.K."/>
            <person name="Carrasquilla-Garcia N."/>
            <person name="Condie J.A."/>
            <person name="Upadhyaya H.D."/>
            <person name="Luo M.C."/>
            <person name="Thudi M."/>
            <person name="Gowda C.L."/>
            <person name="Singh N.P."/>
            <person name="Lichtenzveig J."/>
            <person name="Gali K.K."/>
            <person name="Rubio J."/>
            <person name="Nadarajan N."/>
            <person name="Dolezel J."/>
            <person name="Bansal K.C."/>
            <person name="Xu X."/>
            <person name="Edwards D."/>
            <person name="Zhang G."/>
            <person name="Kahl G."/>
            <person name="Gil J."/>
            <person name="Singh K.B."/>
            <person name="Datta S.K."/>
            <person name="Jackson S.A."/>
            <person name="Wang J."/>
            <person name="Cook D.R."/>
        </authorList>
    </citation>
    <scope>NUCLEOTIDE SEQUENCE [LARGE SCALE GENOMIC DNA]</scope>
    <source>
        <strain evidence="3">cv. CDC Frontier</strain>
    </source>
</reference>
<dbReference type="SMART" id="SM00767">
    <property type="entry name" value="DCD"/>
    <property type="match status" value="1"/>
</dbReference>
<feature type="compositionally biased region" description="Basic and acidic residues" evidence="1">
    <location>
        <begin position="220"/>
        <end position="234"/>
    </location>
</feature>
<dbReference type="Pfam" id="PF10539">
    <property type="entry name" value="Dev_Cell_Death"/>
    <property type="match status" value="1"/>
</dbReference>
<feature type="region of interest" description="Disordered" evidence="1">
    <location>
        <begin position="1"/>
        <end position="234"/>
    </location>
</feature>
<proteinExistence type="predicted"/>
<sequence length="632" mass="72559">MELEDGNNITDNPPVESSNPQTSEKNDSNKDTNAAEESSKPELSDKKTPQLLKAKSKIVKKTKAGKLKAVNKGSLQIGGKKNKHVVAKEKEIQNGSTSGKSPIGKSEKAEYNKEKEIQKGSTSGKSPIGKSEKAENNKEKEIQQGSTSGKSPIGKSERDENNKEEEIQKGSTSGKGHNVKRRRLRKNTMVKLDKTEQTPKNEENHRELNKGGHSRINKTRRGDHEKPETSEKHREKVGGFIFMCNAKTKPDCFHYRVMAVPIGKKEVVLRIKPGMKLFLYDFDLKLLYGVYTASSSGGMKLEPRAFGGNFPAQVRFSVASDCFPLPESIFKKAIKENYNDKNKFKTELTVRQVRRLTELFRPVDVRSAMQPVRSPPKAIIRDREVHDGVRRSRSHLHREIPNALSHERDRRIERREEAPPRDLFLTEKSYRAYGLLGVSQANAIPDPYERDYERERHHNLDHPIYRSDERDYERERHHQLDHPIYRKDDRDYERERHHHLEHPIYRKDVPSHGADPLHFNEDERQTNYRGVISDHADDHYHTYRYGASPRDPYLPPMSREEIPSRSYLAGGRTDNLRRGDTVAGSRLYSTYSAADALSEYNRMQHYHGTELETTTVPVSSRYSFAGPSYSLR</sequence>
<evidence type="ECO:0000313" key="3">
    <source>
        <dbReference type="Proteomes" id="UP000087171"/>
    </source>
</evidence>
<dbReference type="RefSeq" id="XP_004499790.1">
    <property type="nucleotide sequence ID" value="XM_004499733.3"/>
</dbReference>
<dbReference type="RefSeq" id="XP_012571106.1">
    <property type="nucleotide sequence ID" value="XM_012715652.2"/>
</dbReference>
<dbReference type="STRING" id="3827.A0A1S3E7Y3"/>
<keyword evidence="3" id="KW-1185">Reference proteome</keyword>
<dbReference type="PANTHER" id="PTHR46444">
    <property type="entry name" value="DCD (DEVELOPMENT AND CELL DEATH) DOMAIN PROTEIN-RELATED"/>
    <property type="match status" value="1"/>
</dbReference>
<dbReference type="InterPro" id="IPR013989">
    <property type="entry name" value="Dev_and_cell_death_domain"/>
</dbReference>
<dbReference type="KEGG" id="cam:101496970"/>
<gene>
    <name evidence="4 5 6" type="primary">LOC101496970</name>
</gene>
<dbReference type="RefSeq" id="XP_012571107.1">
    <property type="nucleotide sequence ID" value="XM_012715653.2"/>
</dbReference>
<evidence type="ECO:0000313" key="6">
    <source>
        <dbReference type="RefSeq" id="XP_012571107.1"/>
    </source>
</evidence>
<protein>
    <submittedName>
        <fullName evidence="4 5">Uncharacterized protein LOC101496970</fullName>
    </submittedName>
</protein>
<evidence type="ECO:0000313" key="5">
    <source>
        <dbReference type="RefSeq" id="XP_012571106.1"/>
    </source>
</evidence>
<dbReference type="OrthoDB" id="1920894at2759"/>
<evidence type="ECO:0000256" key="1">
    <source>
        <dbReference type="SAM" id="MobiDB-lite"/>
    </source>
</evidence>
<feature type="compositionally biased region" description="Basic and acidic residues" evidence="1">
    <location>
        <begin position="105"/>
        <end position="118"/>
    </location>
</feature>
<dbReference type="RefSeq" id="XP_073224566.1">
    <property type="nucleotide sequence ID" value="XM_073368465.1"/>
</dbReference>
<dbReference type="PANTHER" id="PTHR46444:SF3">
    <property type="entry name" value="DCD (DEVELOPMENT AND CELL DEATH) DOMAIN PROTEIN"/>
    <property type="match status" value="1"/>
</dbReference>
<dbReference type="Proteomes" id="UP000087171">
    <property type="component" value="Chromosome Ca5"/>
</dbReference>
<feature type="compositionally biased region" description="Basic and acidic residues" evidence="1">
    <location>
        <begin position="130"/>
        <end position="142"/>
    </location>
</feature>
<dbReference type="PaxDb" id="3827-XP_004499789.1"/>
<name>A0A1S3E7Y3_CICAR</name>
<dbReference type="eggNOG" id="ENOG502QY8D">
    <property type="taxonomic scope" value="Eukaryota"/>
</dbReference>
<evidence type="ECO:0000313" key="4">
    <source>
        <dbReference type="RefSeq" id="XP_004499790.1"/>
    </source>
</evidence>
<dbReference type="GeneID" id="101496970"/>